<dbReference type="EMBL" id="JAMYZR010000092">
    <property type="protein sequence ID" value="MCP1247346.1"/>
    <property type="molecule type" value="Genomic_DNA"/>
</dbReference>
<organism evidence="2 3">
    <name type="scientific">Acetobacter cerevisiae</name>
    <dbReference type="NCBI Taxonomy" id="178900"/>
    <lineage>
        <taxon>Bacteria</taxon>
        <taxon>Pseudomonadati</taxon>
        <taxon>Pseudomonadota</taxon>
        <taxon>Alphaproteobacteria</taxon>
        <taxon>Acetobacterales</taxon>
        <taxon>Acetobacteraceae</taxon>
        <taxon>Acetobacter</taxon>
    </lineage>
</organism>
<comment type="caution">
    <text evidence="2">The sequence shown here is derived from an EMBL/GenBank/DDBJ whole genome shotgun (WGS) entry which is preliminary data.</text>
</comment>
<name>A0ABT1EVF9_9PROT</name>
<feature type="region of interest" description="Disordered" evidence="1">
    <location>
        <begin position="35"/>
        <end position="61"/>
    </location>
</feature>
<dbReference type="Proteomes" id="UP001523543">
    <property type="component" value="Unassembled WGS sequence"/>
</dbReference>
<protein>
    <submittedName>
        <fullName evidence="2">Uncharacterized protein</fullName>
    </submittedName>
</protein>
<sequence length="61" mass="6740">RQYSRSGSCGMTEFYKMTRNCLKCEKSASKVPVMDGANHPNDTGKPAQLAGTLHFESTSKR</sequence>
<reference evidence="2 3" key="1">
    <citation type="submission" date="2022-06" db="EMBL/GenBank/DDBJ databases">
        <title>Acetobacer genomes from food samples.</title>
        <authorList>
            <person name="Sombolestani A."/>
        </authorList>
    </citation>
    <scope>NUCLEOTIDE SEQUENCE [LARGE SCALE GENOMIC DNA]</scope>
    <source>
        <strain evidence="2 3">R-83281</strain>
    </source>
</reference>
<feature type="non-terminal residue" evidence="2">
    <location>
        <position position="1"/>
    </location>
</feature>
<gene>
    <name evidence="2" type="ORF">NKW54_15665</name>
</gene>
<evidence type="ECO:0000313" key="3">
    <source>
        <dbReference type="Proteomes" id="UP001523543"/>
    </source>
</evidence>
<keyword evidence="3" id="KW-1185">Reference proteome</keyword>
<evidence type="ECO:0000313" key="2">
    <source>
        <dbReference type="EMBL" id="MCP1247346.1"/>
    </source>
</evidence>
<proteinExistence type="predicted"/>
<accession>A0ABT1EVF9</accession>
<evidence type="ECO:0000256" key="1">
    <source>
        <dbReference type="SAM" id="MobiDB-lite"/>
    </source>
</evidence>